<comment type="caution">
    <text evidence="2">The sequence shown here is derived from an EMBL/GenBank/DDBJ whole genome shotgun (WGS) entry which is preliminary data.</text>
</comment>
<dbReference type="RefSeq" id="XP_037162926.1">
    <property type="nucleotide sequence ID" value="XM_037310181.1"/>
</dbReference>
<dbReference type="Proteomes" id="UP000578531">
    <property type="component" value="Unassembled WGS sequence"/>
</dbReference>
<proteinExistence type="predicted"/>
<evidence type="ECO:0000313" key="2">
    <source>
        <dbReference type="EMBL" id="KAF6233508.1"/>
    </source>
</evidence>
<gene>
    <name evidence="2" type="ORF">HO173_008281</name>
</gene>
<feature type="chain" id="PRO_5034534340" evidence="1">
    <location>
        <begin position="25"/>
        <end position="162"/>
    </location>
</feature>
<feature type="signal peptide" evidence="1">
    <location>
        <begin position="1"/>
        <end position="24"/>
    </location>
</feature>
<reference evidence="2 3" key="1">
    <citation type="journal article" date="2020" name="Genomics">
        <title>Complete, high-quality genomes from long-read metagenomic sequencing of two wolf lichen thalli reveals enigmatic genome architecture.</title>
        <authorList>
            <person name="McKenzie S.K."/>
            <person name="Walston R.F."/>
            <person name="Allen J.L."/>
        </authorList>
    </citation>
    <scope>NUCLEOTIDE SEQUENCE [LARGE SCALE GENOMIC DNA]</scope>
    <source>
        <strain evidence="2">WasteWater2</strain>
    </source>
</reference>
<sequence length="162" mass="17130">MLCDTHPFSVSIFANVLFLTLGLASSVSFDAAYDGLATVPGEALVTLVGIYKRTSYEKPDVASLAISNDCVAQGGQDAVSAAVACNITVTGYKAGSSSPYTTQNFQFTSEEPVDVMSPLAFGTFLVKFQNLQDVTLAVEPPLLTSAHGSCLTKTEENDDVRF</sequence>
<organism evidence="2 3">
    <name type="scientific">Letharia columbiana</name>
    <dbReference type="NCBI Taxonomy" id="112416"/>
    <lineage>
        <taxon>Eukaryota</taxon>
        <taxon>Fungi</taxon>
        <taxon>Dikarya</taxon>
        <taxon>Ascomycota</taxon>
        <taxon>Pezizomycotina</taxon>
        <taxon>Lecanoromycetes</taxon>
        <taxon>OSLEUM clade</taxon>
        <taxon>Lecanoromycetidae</taxon>
        <taxon>Lecanorales</taxon>
        <taxon>Lecanorineae</taxon>
        <taxon>Parmeliaceae</taxon>
        <taxon>Letharia</taxon>
    </lineage>
</organism>
<name>A0A8H6FRS2_9LECA</name>
<accession>A0A8H6FRS2</accession>
<dbReference type="EMBL" id="JACCJC010000037">
    <property type="protein sequence ID" value="KAF6233508.1"/>
    <property type="molecule type" value="Genomic_DNA"/>
</dbReference>
<dbReference type="GeneID" id="59289937"/>
<dbReference type="AlphaFoldDB" id="A0A8H6FRS2"/>
<evidence type="ECO:0000313" key="3">
    <source>
        <dbReference type="Proteomes" id="UP000578531"/>
    </source>
</evidence>
<keyword evidence="3" id="KW-1185">Reference proteome</keyword>
<protein>
    <submittedName>
        <fullName evidence="2">Uncharacterized protein</fullName>
    </submittedName>
</protein>
<keyword evidence="1" id="KW-0732">Signal</keyword>
<evidence type="ECO:0000256" key="1">
    <source>
        <dbReference type="SAM" id="SignalP"/>
    </source>
</evidence>